<sequence length="365" mass="41752">MDPEDRPPQPAQSDPTSTQPNPDPISNSQSSDPYTTRTEKRKGKFRFKTKHSSSRSSRHDYHISHKDRDRHHGHRSSSHHRRSKRRKHRTPSPSSAPGPGPGPGNAPLSPNTAFRESLFDALGDDEGAAFWESVYGQPIPAPPSGGDSRGPLEQMDEEAYASYVRGEMWKRTREGMLEEAERMRAEKRAKVKAEREAESARERRAFEDAMEGVLRRGRERKKIKEVWKGVWREYVESWERVENAVRGGKEGGESNGEDRSKGGKGLRELLFWPVQSGRRRDISKENVEEFMRRAPVTAWTSDRRTGSSEAAPEDLFVATLKAERVRWHPDKIQHRYGSLGNDETVMRSVTEVFQIVDTLWNEAKR</sequence>
<feature type="compositionally biased region" description="Basic residues" evidence="7">
    <location>
        <begin position="39"/>
        <end position="53"/>
    </location>
</feature>
<dbReference type="PANTHER" id="PTHR15263:SF1">
    <property type="entry name" value="NF-KAPPA-B INHIBITOR-LIKE PROTEIN 1"/>
    <property type="match status" value="1"/>
</dbReference>
<feature type="compositionally biased region" description="Basic residues" evidence="7">
    <location>
        <begin position="68"/>
        <end position="90"/>
    </location>
</feature>
<feature type="region of interest" description="Disordered" evidence="7">
    <location>
        <begin position="133"/>
        <end position="152"/>
    </location>
</feature>
<keyword evidence="5" id="KW-0539">Nucleus</keyword>
<proteinExistence type="predicted"/>
<dbReference type="AlphaFoldDB" id="A0A0U5FR68"/>
<evidence type="ECO:0000256" key="1">
    <source>
        <dbReference type="ARBA" id="ARBA00004123"/>
    </source>
</evidence>
<dbReference type="EMBL" id="CDMC01000001">
    <property type="protein sequence ID" value="CEL00718.1"/>
    <property type="molecule type" value="Genomic_DNA"/>
</dbReference>
<dbReference type="InterPro" id="IPR038753">
    <property type="entry name" value="NFKBIL1"/>
</dbReference>
<name>A0A0U5FR68_ASPCI</name>
<keyword evidence="2" id="KW-0597">Phosphoprotein</keyword>
<evidence type="ECO:0000256" key="4">
    <source>
        <dbReference type="ARBA" id="ARBA00023043"/>
    </source>
</evidence>
<feature type="compositionally biased region" description="Polar residues" evidence="7">
    <location>
        <begin position="11"/>
        <end position="36"/>
    </location>
</feature>
<evidence type="ECO:0000313" key="8">
    <source>
        <dbReference type="EMBL" id="CEL00718.1"/>
    </source>
</evidence>
<evidence type="ECO:0000256" key="6">
    <source>
        <dbReference type="SAM" id="Coils"/>
    </source>
</evidence>
<gene>
    <name evidence="8" type="ORF">ASPCAL00316</name>
</gene>
<comment type="subcellular location">
    <subcellularLocation>
        <location evidence="1">Nucleus</location>
    </subcellularLocation>
</comment>
<evidence type="ECO:0000256" key="3">
    <source>
        <dbReference type="ARBA" id="ARBA00022737"/>
    </source>
</evidence>
<dbReference type="OrthoDB" id="412109at2759"/>
<evidence type="ECO:0000256" key="2">
    <source>
        <dbReference type="ARBA" id="ARBA00022553"/>
    </source>
</evidence>
<keyword evidence="3" id="KW-0677">Repeat</keyword>
<protein>
    <submittedName>
        <fullName evidence="8">Uncharacterized protein</fullName>
    </submittedName>
</protein>
<organism evidence="8 9">
    <name type="scientific">Aspergillus calidoustus</name>
    <dbReference type="NCBI Taxonomy" id="454130"/>
    <lineage>
        <taxon>Eukaryota</taxon>
        <taxon>Fungi</taxon>
        <taxon>Dikarya</taxon>
        <taxon>Ascomycota</taxon>
        <taxon>Pezizomycotina</taxon>
        <taxon>Eurotiomycetes</taxon>
        <taxon>Eurotiomycetidae</taxon>
        <taxon>Eurotiales</taxon>
        <taxon>Aspergillaceae</taxon>
        <taxon>Aspergillus</taxon>
        <taxon>Aspergillus subgen. Nidulantes</taxon>
    </lineage>
</organism>
<evidence type="ECO:0000256" key="7">
    <source>
        <dbReference type="SAM" id="MobiDB-lite"/>
    </source>
</evidence>
<feature type="region of interest" description="Disordered" evidence="7">
    <location>
        <begin position="1"/>
        <end position="119"/>
    </location>
</feature>
<keyword evidence="9" id="KW-1185">Reference proteome</keyword>
<feature type="coiled-coil region" evidence="6">
    <location>
        <begin position="176"/>
        <end position="203"/>
    </location>
</feature>
<keyword evidence="4" id="KW-0040">ANK repeat</keyword>
<dbReference type="OMA" id="MWEKTHQ"/>
<dbReference type="PANTHER" id="PTHR15263">
    <property type="entry name" value="I-KAPPA-B-LIKE PROTEIN IKBL"/>
    <property type="match status" value="1"/>
</dbReference>
<evidence type="ECO:0000313" key="9">
    <source>
        <dbReference type="Proteomes" id="UP000054771"/>
    </source>
</evidence>
<dbReference type="Proteomes" id="UP000054771">
    <property type="component" value="Unassembled WGS sequence"/>
</dbReference>
<dbReference type="GO" id="GO:0005634">
    <property type="term" value="C:nucleus"/>
    <property type="evidence" value="ECO:0007669"/>
    <property type="project" value="UniProtKB-SubCell"/>
</dbReference>
<evidence type="ECO:0000256" key="5">
    <source>
        <dbReference type="ARBA" id="ARBA00023242"/>
    </source>
</evidence>
<dbReference type="GO" id="GO:0043124">
    <property type="term" value="P:negative regulation of canonical NF-kappaB signal transduction"/>
    <property type="evidence" value="ECO:0007669"/>
    <property type="project" value="InterPro"/>
</dbReference>
<reference evidence="9" key="1">
    <citation type="journal article" date="2016" name="Genome Announc.">
        <title>Draft genome sequences of fungus Aspergillus calidoustus.</title>
        <authorList>
            <person name="Horn F."/>
            <person name="Linde J."/>
            <person name="Mattern D.J."/>
            <person name="Walther G."/>
            <person name="Guthke R."/>
            <person name="Scherlach K."/>
            <person name="Martin K."/>
            <person name="Brakhage A.A."/>
            <person name="Petzke L."/>
            <person name="Valiante V."/>
        </authorList>
    </citation>
    <scope>NUCLEOTIDE SEQUENCE [LARGE SCALE GENOMIC DNA]</scope>
    <source>
        <strain evidence="9">SF006504</strain>
    </source>
</reference>
<accession>A0A0U5FR68</accession>
<feature type="compositionally biased region" description="Basic and acidic residues" evidence="7">
    <location>
        <begin position="57"/>
        <end position="67"/>
    </location>
</feature>
<feature type="compositionally biased region" description="Pro residues" evidence="7">
    <location>
        <begin position="94"/>
        <end position="104"/>
    </location>
</feature>
<keyword evidence="6" id="KW-0175">Coiled coil</keyword>